<dbReference type="Proteomes" id="UP000027987">
    <property type="component" value="Chromosome"/>
</dbReference>
<dbReference type="HOGENOM" id="CLU_103066_5_0_6"/>
<keyword evidence="3" id="KW-1185">Reference proteome</keyword>
<dbReference type="PANTHER" id="PTHR36440">
    <property type="entry name" value="PUTATIVE (AFU_ORTHOLOGUE AFUA_8G07350)-RELATED"/>
    <property type="match status" value="1"/>
</dbReference>
<dbReference type="KEGG" id="dja:HY57_01505"/>
<dbReference type="SUPFAM" id="SSF51182">
    <property type="entry name" value="RmlC-like cupins"/>
    <property type="match status" value="1"/>
</dbReference>
<dbReference type="InterPro" id="IPR014710">
    <property type="entry name" value="RmlC-like_jellyroll"/>
</dbReference>
<evidence type="ECO:0000313" key="3">
    <source>
        <dbReference type="Proteomes" id="UP000027987"/>
    </source>
</evidence>
<gene>
    <name evidence="2" type="ORF">HY57_01505</name>
</gene>
<dbReference type="Gene3D" id="2.60.120.10">
    <property type="entry name" value="Jelly Rolls"/>
    <property type="match status" value="1"/>
</dbReference>
<organism evidence="2 3">
    <name type="scientific">Dyella japonica A8</name>
    <dbReference type="NCBI Taxonomy" id="1217721"/>
    <lineage>
        <taxon>Bacteria</taxon>
        <taxon>Pseudomonadati</taxon>
        <taxon>Pseudomonadota</taxon>
        <taxon>Gammaproteobacteria</taxon>
        <taxon>Lysobacterales</taxon>
        <taxon>Rhodanobacteraceae</taxon>
        <taxon>Dyella</taxon>
    </lineage>
</organism>
<dbReference type="AlphaFoldDB" id="A0A075JVT6"/>
<proteinExistence type="predicted"/>
<feature type="domain" description="Cupin type-2" evidence="1">
    <location>
        <begin position="43"/>
        <end position="98"/>
    </location>
</feature>
<dbReference type="InterPro" id="IPR053146">
    <property type="entry name" value="QDO-like"/>
</dbReference>
<dbReference type="InterPro" id="IPR011051">
    <property type="entry name" value="RmlC_Cupin_sf"/>
</dbReference>
<evidence type="ECO:0000313" key="2">
    <source>
        <dbReference type="EMBL" id="AIF46034.1"/>
    </source>
</evidence>
<dbReference type="InterPro" id="IPR013096">
    <property type="entry name" value="Cupin_2"/>
</dbReference>
<dbReference type="EMBL" id="CP008884">
    <property type="protein sequence ID" value="AIF46034.1"/>
    <property type="molecule type" value="Genomic_DNA"/>
</dbReference>
<accession>A0A075JVT6</accession>
<dbReference type="PATRIC" id="fig|1217721.7.peg.322"/>
<name>A0A075JVT6_9GAMM</name>
<evidence type="ECO:0000259" key="1">
    <source>
        <dbReference type="Pfam" id="PF07883"/>
    </source>
</evidence>
<dbReference type="Pfam" id="PF07883">
    <property type="entry name" value="Cupin_2"/>
    <property type="match status" value="1"/>
</dbReference>
<dbReference type="OrthoDB" id="9793521at2"/>
<dbReference type="PANTHER" id="PTHR36440:SF1">
    <property type="entry name" value="PUTATIVE (AFU_ORTHOLOGUE AFUA_8G07350)-RELATED"/>
    <property type="match status" value="1"/>
</dbReference>
<protein>
    <submittedName>
        <fullName evidence="2">Cupin</fullName>
    </submittedName>
</protein>
<sequence length="147" mass="15399">MPGPIVVDAGASRALNIVGEKLTVLASGDQTGSYEVFHQLGAEGSGPPPHHHPWDEAFYVIRGAVTFGMGDQELVALPGTFVHIPGGTTHWFRFGEDGTEMVSLTSHAGAAAMFAEFDREIAPDKPDIAKLVEIAGRHGATIGAPKG</sequence>
<reference evidence="2 3" key="1">
    <citation type="submission" date="2014-07" db="EMBL/GenBank/DDBJ databases">
        <title>Complete Genome Sequence of Dyella japonica Strain A8 Isolated from Malaysian Tropical Soil.</title>
        <authorList>
            <person name="Hui R.K.H."/>
            <person name="Chen J.-W."/>
            <person name="Chan K.-G."/>
            <person name="Leung F.C.C."/>
        </authorList>
    </citation>
    <scope>NUCLEOTIDE SEQUENCE [LARGE SCALE GENOMIC DNA]</scope>
    <source>
        <strain evidence="2 3">A8</strain>
    </source>
</reference>
<dbReference type="RefSeq" id="WP_019466078.1">
    <property type="nucleotide sequence ID" value="NZ_ALOY01000168.1"/>
</dbReference>